<feature type="transmembrane region" description="Helical" evidence="2">
    <location>
        <begin position="249"/>
        <end position="269"/>
    </location>
</feature>
<dbReference type="InterPro" id="IPR018910">
    <property type="entry name" value="LpqB_C"/>
</dbReference>
<dbReference type="Pfam" id="PF10647">
    <property type="entry name" value="Gmad1"/>
    <property type="match status" value="1"/>
</dbReference>
<feature type="transmembrane region" description="Helical" evidence="2">
    <location>
        <begin position="405"/>
        <end position="427"/>
    </location>
</feature>
<dbReference type="SUPFAM" id="SSF103473">
    <property type="entry name" value="MFS general substrate transporter"/>
    <property type="match status" value="1"/>
</dbReference>
<evidence type="ECO:0000259" key="3">
    <source>
        <dbReference type="Pfam" id="PF10647"/>
    </source>
</evidence>
<feature type="transmembrane region" description="Helical" evidence="2">
    <location>
        <begin position="185"/>
        <end position="203"/>
    </location>
</feature>
<feature type="transmembrane region" description="Helical" evidence="2">
    <location>
        <begin position="290"/>
        <end position="307"/>
    </location>
</feature>
<accession>A0ABW2CW81</accession>
<dbReference type="Proteomes" id="UP001596380">
    <property type="component" value="Unassembled WGS sequence"/>
</dbReference>
<reference evidence="5" key="1">
    <citation type="journal article" date="2019" name="Int. J. Syst. Evol. Microbiol.">
        <title>The Global Catalogue of Microorganisms (GCM) 10K type strain sequencing project: providing services to taxonomists for standard genome sequencing and annotation.</title>
        <authorList>
            <consortium name="The Broad Institute Genomics Platform"/>
            <consortium name="The Broad Institute Genome Sequencing Center for Infectious Disease"/>
            <person name="Wu L."/>
            <person name="Ma J."/>
        </authorList>
    </citation>
    <scope>NUCLEOTIDE SEQUENCE [LARGE SCALE GENOMIC DNA]</scope>
    <source>
        <strain evidence="5">JCM 3369</strain>
    </source>
</reference>
<dbReference type="InterPro" id="IPR036259">
    <property type="entry name" value="MFS_trans_sf"/>
</dbReference>
<organism evidence="4 5">
    <name type="scientific">Actinomadura yumaensis</name>
    <dbReference type="NCBI Taxonomy" id="111807"/>
    <lineage>
        <taxon>Bacteria</taxon>
        <taxon>Bacillati</taxon>
        <taxon>Actinomycetota</taxon>
        <taxon>Actinomycetes</taxon>
        <taxon>Streptosporangiales</taxon>
        <taxon>Thermomonosporaceae</taxon>
        <taxon>Actinomadura</taxon>
    </lineage>
</organism>
<keyword evidence="5" id="KW-1185">Reference proteome</keyword>
<dbReference type="RefSeq" id="WP_378042727.1">
    <property type="nucleotide sequence ID" value="NZ_JBHSXE010000001.1"/>
</dbReference>
<comment type="caution">
    <text evidence="4">The sequence shown here is derived from an EMBL/GenBank/DDBJ whole genome shotgun (WGS) entry which is preliminary data.</text>
</comment>
<evidence type="ECO:0000313" key="5">
    <source>
        <dbReference type="Proteomes" id="UP001596380"/>
    </source>
</evidence>
<feature type="transmembrane region" description="Helical" evidence="2">
    <location>
        <begin position="313"/>
        <end position="330"/>
    </location>
</feature>
<dbReference type="EMBL" id="JBHSXS010000047">
    <property type="protein sequence ID" value="MFC6886066.1"/>
    <property type="molecule type" value="Genomic_DNA"/>
</dbReference>
<feature type="domain" description="Lipoprotein LpqB C-terminal" evidence="3">
    <location>
        <begin position="367"/>
        <end position="420"/>
    </location>
</feature>
<gene>
    <name evidence="4" type="ORF">ACFQKB_40340</name>
</gene>
<keyword evidence="2" id="KW-0472">Membrane</keyword>
<sequence>MPPDPHGITPSSPSDRPDSPPPEFERPEASDDEAPGPPGLPDPAEEGVEGVEGAEAVTAPLPAAVPETERSERGRSEPERAAWAGALLVALLVPPAAVLAIPDASLNVIASAAQALGLDAGQIPGLARATGLALPALVLCVPVAAVTARRFPARLVLLAGVALLLAGLAAARFADSVAFAGTVRVAQGAGAGIALPASLVVVWERGGRWLSALWAGSLAAALMAAMPLALRAVPVTVTDGTQGDWRRALAPYVWPAALAGAAALACLVARGRRRLPALRHNERGQLVLPLAPAAGFAFLAVATTYGWSPGARLVVAGAAGLALLGLALVGSRDATAGSPLACAVVMVSAGLLAYPLASPLAGLVSAAARAQEAGNAPFAPFAAAGAAALLGAIATVRLSRDGARAAVLAGHGLIVVAVLLGLAVGVGTAPLPLTALLVPLGAGVGVALAASFRDANVGGALFGLSLCFPAVLTGQMLVLSLQAARLELPPPVNEAQQLSGLTGGYRVWLVAAGVTAVLLAAAARWAGNARETAGTARGTAGAAREAAEVRRTPADLRAAVADPGGR</sequence>
<feature type="transmembrane region" description="Helical" evidence="2">
    <location>
        <begin position="459"/>
        <end position="485"/>
    </location>
</feature>
<evidence type="ECO:0000256" key="2">
    <source>
        <dbReference type="SAM" id="Phobius"/>
    </source>
</evidence>
<feature type="transmembrane region" description="Helical" evidence="2">
    <location>
        <begin position="155"/>
        <end position="173"/>
    </location>
</feature>
<feature type="transmembrane region" description="Helical" evidence="2">
    <location>
        <begin position="337"/>
        <end position="357"/>
    </location>
</feature>
<feature type="region of interest" description="Disordered" evidence="1">
    <location>
        <begin position="1"/>
        <end position="78"/>
    </location>
</feature>
<feature type="transmembrane region" description="Helical" evidence="2">
    <location>
        <begin position="505"/>
        <end position="527"/>
    </location>
</feature>
<dbReference type="InterPro" id="IPR018212">
    <property type="entry name" value="Na/solute_symporter_CS"/>
</dbReference>
<evidence type="ECO:0000256" key="1">
    <source>
        <dbReference type="SAM" id="MobiDB-lite"/>
    </source>
</evidence>
<keyword evidence="2" id="KW-0812">Transmembrane</keyword>
<evidence type="ECO:0000313" key="4">
    <source>
        <dbReference type="EMBL" id="MFC6886066.1"/>
    </source>
</evidence>
<proteinExistence type="predicted"/>
<feature type="compositionally biased region" description="Basic and acidic residues" evidence="1">
    <location>
        <begin position="67"/>
        <end position="78"/>
    </location>
</feature>
<feature type="transmembrane region" description="Helical" evidence="2">
    <location>
        <begin position="126"/>
        <end position="148"/>
    </location>
</feature>
<name>A0ABW2CW81_9ACTN</name>
<protein>
    <submittedName>
        <fullName evidence="4">LpqB family beta-propeller domain-containing protein</fullName>
    </submittedName>
</protein>
<feature type="compositionally biased region" description="Basic and acidic residues" evidence="1">
    <location>
        <begin position="15"/>
        <end position="29"/>
    </location>
</feature>
<feature type="transmembrane region" description="Helical" evidence="2">
    <location>
        <begin position="377"/>
        <end position="398"/>
    </location>
</feature>
<keyword evidence="2" id="KW-1133">Transmembrane helix</keyword>
<dbReference type="PROSITE" id="PS00457">
    <property type="entry name" value="NA_SOLUT_SYMP_2"/>
    <property type="match status" value="1"/>
</dbReference>
<feature type="transmembrane region" description="Helical" evidence="2">
    <location>
        <begin position="81"/>
        <end position="101"/>
    </location>
</feature>
<feature type="transmembrane region" description="Helical" evidence="2">
    <location>
        <begin position="433"/>
        <end position="452"/>
    </location>
</feature>
<feature type="transmembrane region" description="Helical" evidence="2">
    <location>
        <begin position="210"/>
        <end position="229"/>
    </location>
</feature>